<dbReference type="EMBL" id="CP120629">
    <property type="protein sequence ID" value="WEW59970.1"/>
    <property type="molecule type" value="Genomic_DNA"/>
</dbReference>
<gene>
    <name evidence="2" type="ORF">PRK78_005452</name>
</gene>
<accession>A0AAF0DJN7</accession>
<dbReference type="Gene3D" id="3.90.1200.10">
    <property type="match status" value="1"/>
</dbReference>
<dbReference type="InterPro" id="IPR011009">
    <property type="entry name" value="Kinase-like_dom_sf"/>
</dbReference>
<dbReference type="PANTHER" id="PTHR21310">
    <property type="entry name" value="AMINOGLYCOSIDE PHOSPHOTRANSFERASE-RELATED-RELATED"/>
    <property type="match status" value="1"/>
</dbReference>
<dbReference type="Proteomes" id="UP001219355">
    <property type="component" value="Chromosome 3"/>
</dbReference>
<organism evidence="2 3">
    <name type="scientific">Emydomyces testavorans</name>
    <dbReference type="NCBI Taxonomy" id="2070801"/>
    <lineage>
        <taxon>Eukaryota</taxon>
        <taxon>Fungi</taxon>
        <taxon>Dikarya</taxon>
        <taxon>Ascomycota</taxon>
        <taxon>Pezizomycotina</taxon>
        <taxon>Eurotiomycetes</taxon>
        <taxon>Eurotiomycetidae</taxon>
        <taxon>Onygenales</taxon>
        <taxon>Nannizziopsiaceae</taxon>
        <taxon>Emydomyces</taxon>
    </lineage>
</organism>
<name>A0AAF0DJN7_9EURO</name>
<dbReference type="Pfam" id="PF01636">
    <property type="entry name" value="APH"/>
    <property type="match status" value="1"/>
</dbReference>
<dbReference type="InterPro" id="IPR002575">
    <property type="entry name" value="Aminoglycoside_PTrfase"/>
</dbReference>
<dbReference type="SUPFAM" id="SSF56112">
    <property type="entry name" value="Protein kinase-like (PK-like)"/>
    <property type="match status" value="1"/>
</dbReference>
<dbReference type="AlphaFoldDB" id="A0AAF0DJN7"/>
<evidence type="ECO:0000313" key="2">
    <source>
        <dbReference type="EMBL" id="WEW59970.1"/>
    </source>
</evidence>
<reference evidence="2" key="1">
    <citation type="submission" date="2023-03" db="EMBL/GenBank/DDBJ databases">
        <title>Emydomyces testavorans Genome Sequence.</title>
        <authorList>
            <person name="Hoyer L."/>
        </authorList>
    </citation>
    <scope>NUCLEOTIDE SEQUENCE</scope>
    <source>
        <strain evidence="2">16-2883</strain>
    </source>
</reference>
<dbReference type="PANTHER" id="PTHR21310:SF15">
    <property type="entry name" value="AMINOGLYCOSIDE PHOSPHOTRANSFERASE DOMAIN-CONTAINING PROTEIN"/>
    <property type="match status" value="1"/>
</dbReference>
<dbReference type="InterPro" id="IPR051678">
    <property type="entry name" value="AGP_Transferase"/>
</dbReference>
<sequence length="463" mass="51096">MTLNHANYQARLDFIQNLLHKQFNLKEDADITPIQYDPSSPFKYNNFVYRISLPSPITAAQALHNGPRQPGCVAIPHGTQEFIFRLANPDAEGMHPATRIENEVAIISLAAAALDGFVPHVVPSVYAWGSAATGRAPGWILQELMPGTPLDDAFRGMDLPQKKNIFAQQAALLKALQDYQLPDSITGFGGVTFDDAGRIVSAAMPTVGVGPWPSYEASFKGRLEVALKRADANPYIRGWRANGVRERLDAFVEHGVPAQFESLSSKQEKAIVHADFSKFYLLYLDAHVPSNPQPPTLTFNSTITTYTATNNLLFDPPSQRLTALIDYDFACILHPSHEFLRSFDGAGGQLRGWSDDAASQALTEAKLHGFPSPLPQPPTQDGVVQWDVAHAWEDALEKGDVKRRPRTIAGIDKVADVDAVLRAILPWRLSNSDILRIQSEEVILKCRCESEERLVRMLGRLGV</sequence>
<evidence type="ECO:0000259" key="1">
    <source>
        <dbReference type="Pfam" id="PF01636"/>
    </source>
</evidence>
<evidence type="ECO:0000313" key="3">
    <source>
        <dbReference type="Proteomes" id="UP001219355"/>
    </source>
</evidence>
<feature type="domain" description="Aminoglycoside phosphotransferase" evidence="1">
    <location>
        <begin position="79"/>
        <end position="343"/>
    </location>
</feature>
<keyword evidence="3" id="KW-1185">Reference proteome</keyword>
<protein>
    <recommendedName>
        <fullName evidence="1">Aminoglycoside phosphotransferase domain-containing protein</fullName>
    </recommendedName>
</protein>
<proteinExistence type="predicted"/>